<feature type="transmembrane region" description="Helical" evidence="8">
    <location>
        <begin position="558"/>
        <end position="576"/>
    </location>
</feature>
<dbReference type="InterPro" id="IPR032800">
    <property type="entry name" value="TRP_N"/>
</dbReference>
<feature type="signal peptide" evidence="9">
    <location>
        <begin position="1"/>
        <end position="23"/>
    </location>
</feature>
<feature type="transmembrane region" description="Helical" evidence="8">
    <location>
        <begin position="442"/>
        <end position="464"/>
    </location>
</feature>
<reference evidence="12" key="1">
    <citation type="submission" date="2014-04" db="EMBL/GenBank/DDBJ databases">
        <title>Evolutionary Origins and Diversification of the Mycorrhizal Mutualists.</title>
        <authorList>
            <consortium name="DOE Joint Genome Institute"/>
            <consortium name="Mycorrhizal Genomics Consortium"/>
            <person name="Kohler A."/>
            <person name="Kuo A."/>
            <person name="Nagy L.G."/>
            <person name="Floudas D."/>
            <person name="Copeland A."/>
            <person name="Barry K.W."/>
            <person name="Cichocki N."/>
            <person name="Veneault-Fourrey C."/>
            <person name="LaButti K."/>
            <person name="Lindquist E.A."/>
            <person name="Lipzen A."/>
            <person name="Lundell T."/>
            <person name="Morin E."/>
            <person name="Murat C."/>
            <person name="Riley R."/>
            <person name="Ohm R."/>
            <person name="Sun H."/>
            <person name="Tunlid A."/>
            <person name="Henrissat B."/>
            <person name="Grigoriev I.V."/>
            <person name="Hibbett D.S."/>
            <person name="Martin F."/>
        </authorList>
    </citation>
    <scope>NUCLEOTIDE SEQUENCE [LARGE SCALE GENOMIC DNA]</scope>
    <source>
        <strain evidence="12">FD-334 SS-4</strain>
    </source>
</reference>
<protein>
    <recommendedName>
        <fullName evidence="10">ML-like domain-containing protein</fullName>
    </recommendedName>
</protein>
<gene>
    <name evidence="11" type="ORF">HYPSUDRAFT_1095431</name>
</gene>
<evidence type="ECO:0000256" key="1">
    <source>
        <dbReference type="ARBA" id="ARBA00004141"/>
    </source>
</evidence>
<dbReference type="PANTHER" id="PTHR31145:SF2">
    <property type="entry name" value="FLAVIN CARRIER PROTEIN 2"/>
    <property type="match status" value="1"/>
</dbReference>
<evidence type="ECO:0000256" key="6">
    <source>
        <dbReference type="ARBA" id="ARBA00023136"/>
    </source>
</evidence>
<evidence type="ECO:0000256" key="9">
    <source>
        <dbReference type="SAM" id="SignalP"/>
    </source>
</evidence>
<evidence type="ECO:0000256" key="4">
    <source>
        <dbReference type="ARBA" id="ARBA00022729"/>
    </source>
</evidence>
<dbReference type="SMART" id="SM01320">
    <property type="entry name" value="TRP_N"/>
    <property type="match status" value="1"/>
</dbReference>
<dbReference type="OMA" id="KSYWWIF"/>
<dbReference type="GO" id="GO:0055085">
    <property type="term" value="P:transmembrane transport"/>
    <property type="evidence" value="ECO:0007669"/>
    <property type="project" value="TreeGrafter"/>
</dbReference>
<feature type="transmembrane region" description="Helical" evidence="8">
    <location>
        <begin position="501"/>
        <end position="521"/>
    </location>
</feature>
<dbReference type="EMBL" id="KN817523">
    <property type="protein sequence ID" value="KJA27835.1"/>
    <property type="molecule type" value="Genomic_DNA"/>
</dbReference>
<dbReference type="Pfam" id="PF06011">
    <property type="entry name" value="TRP"/>
    <property type="match status" value="1"/>
</dbReference>
<feature type="compositionally biased region" description="Polar residues" evidence="7">
    <location>
        <begin position="755"/>
        <end position="766"/>
    </location>
</feature>
<accession>A0A0D2Q7Y2</accession>
<feature type="chain" id="PRO_5002266113" description="ML-like domain-containing protein" evidence="9">
    <location>
        <begin position="24"/>
        <end position="826"/>
    </location>
</feature>
<feature type="transmembrane region" description="Helical" evidence="8">
    <location>
        <begin position="527"/>
        <end position="546"/>
    </location>
</feature>
<feature type="region of interest" description="Disordered" evidence="7">
    <location>
        <begin position="753"/>
        <end position="826"/>
    </location>
</feature>
<feature type="transmembrane region" description="Helical" evidence="8">
    <location>
        <begin position="588"/>
        <end position="617"/>
    </location>
</feature>
<comment type="similarity">
    <text evidence="2">Belongs to the transient receptor potential (TRP) ion channel family.</text>
</comment>
<sequence length="826" mass="88410">MFFSLARSRALALSLFLSTCAYAAEDILFTSSVTYCNPPETLLIQRFEIAYFPSNNSVSFNVSAASVQSNVNVTANLFVNVYGMQPINMTLDLCGILGGALCPLPMYNFTGADSITLPSSINVAKSVPGIAYVVPDLEGFAQLSLNEISTGDLKACVQATLSNGRSAHQPAVEWTTGGVTIAALLVVIWQSILSPQALLPFRLLELMTLYQTIASSAFLDLNYPSVYRAFTINFSWALGLISASSVQNSINRMRHLTGGNLEDAIGGSAVGLVNRKLSPYNQPLSSAYVNGIGYGSILSRALPTNLAAVIHPNLATYFSPSIRQTIVDGNVQTVTAASPNVLQAGVPIYVNTLHIATANAFMTVFLCTLCIIAVALATLALGYGIITLAKRADERKRTKTSLVVANFDYRSFVISWCLRTGLVVFFPLLIFIFYQWSLKDSWLSILLAVITFLAIFSLIGYPLFCVIRTARGESSYGLYEHKSEFLLRNGPLYAQHRPERYYFSALLIGAFFLRAVFIAAAQSSGEAQLALFIITELALVIAQIWLKPAATRGGDVLGSYLAILRLVCTGLMIAFLERLAVKAIPRVVIGIVIAIAWSVAVLIVLGSIAWQTVAAVIRSVRGARSSASDSPARSEGSMLEKGTRGMPMGNGNGSTRSNLMGTRESVHSASAESERSSMRGTDAASSLAAVARARPVNPTPEDNDRAPLDAYALYAAYPISPTGTTVSTAEPPSLYSRDSGTLTVGSLLPRRWSFGLSQPGSPAASSDEQHRHSSLTPPSPSEASSYGSGGISRTASTRAPVHHPTNPDIQEEEVLPPSLSPRPPPS</sequence>
<proteinExistence type="inferred from homology"/>
<keyword evidence="6 8" id="KW-0472">Membrane</keyword>
<evidence type="ECO:0000313" key="11">
    <source>
        <dbReference type="EMBL" id="KJA27835.1"/>
    </source>
</evidence>
<evidence type="ECO:0000256" key="2">
    <source>
        <dbReference type="ARBA" id="ARBA00010642"/>
    </source>
</evidence>
<evidence type="ECO:0000256" key="7">
    <source>
        <dbReference type="SAM" id="MobiDB-lite"/>
    </source>
</evidence>
<dbReference type="GO" id="GO:0016020">
    <property type="term" value="C:membrane"/>
    <property type="evidence" value="ECO:0007669"/>
    <property type="project" value="UniProtKB-SubCell"/>
</dbReference>
<dbReference type="InterPro" id="IPR040241">
    <property type="entry name" value="TRP_Flc/Pkd2-like"/>
</dbReference>
<keyword evidence="4 9" id="KW-0732">Signal</keyword>
<feature type="domain" description="ML-like" evidence="10">
    <location>
        <begin position="26"/>
        <end position="168"/>
    </location>
</feature>
<dbReference type="STRING" id="945553.A0A0D2Q7Y2"/>
<feature type="transmembrane region" description="Helical" evidence="8">
    <location>
        <begin position="360"/>
        <end position="389"/>
    </location>
</feature>
<evidence type="ECO:0000259" key="10">
    <source>
        <dbReference type="SMART" id="SM01320"/>
    </source>
</evidence>
<evidence type="ECO:0000256" key="8">
    <source>
        <dbReference type="SAM" id="Phobius"/>
    </source>
</evidence>
<feature type="region of interest" description="Disordered" evidence="7">
    <location>
        <begin position="626"/>
        <end position="705"/>
    </location>
</feature>
<evidence type="ECO:0000313" key="12">
    <source>
        <dbReference type="Proteomes" id="UP000054270"/>
    </source>
</evidence>
<dbReference type="AlphaFoldDB" id="A0A0D2Q7Y2"/>
<feature type="compositionally biased region" description="Low complexity" evidence="7">
    <location>
        <begin position="683"/>
        <end position="694"/>
    </location>
</feature>
<evidence type="ECO:0000256" key="5">
    <source>
        <dbReference type="ARBA" id="ARBA00022989"/>
    </source>
</evidence>
<keyword evidence="5 8" id="KW-1133">Transmembrane helix</keyword>
<dbReference type="GO" id="GO:0009272">
    <property type="term" value="P:fungal-type cell wall biogenesis"/>
    <property type="evidence" value="ECO:0007669"/>
    <property type="project" value="TreeGrafter"/>
</dbReference>
<dbReference type="PANTHER" id="PTHR31145">
    <property type="entry name" value="INTEGRAL MEMBRANE PROTEIN (AFU_ORTHOLOGUE AFUA_7G01610)"/>
    <property type="match status" value="1"/>
</dbReference>
<evidence type="ECO:0000256" key="3">
    <source>
        <dbReference type="ARBA" id="ARBA00022692"/>
    </source>
</evidence>
<feature type="compositionally biased region" description="Polar residues" evidence="7">
    <location>
        <begin position="781"/>
        <end position="797"/>
    </location>
</feature>
<dbReference type="OrthoDB" id="2115177at2759"/>
<feature type="compositionally biased region" description="Low complexity" evidence="7">
    <location>
        <begin position="626"/>
        <end position="637"/>
    </location>
</feature>
<dbReference type="InterPro" id="IPR010308">
    <property type="entry name" value="TRP_C"/>
</dbReference>
<comment type="subcellular location">
    <subcellularLocation>
        <location evidence="1">Membrane</location>
        <topology evidence="1">Multi-pass membrane protein</topology>
    </subcellularLocation>
</comment>
<dbReference type="Pfam" id="PF14558">
    <property type="entry name" value="TRP_N"/>
    <property type="match status" value="1"/>
</dbReference>
<dbReference type="Proteomes" id="UP000054270">
    <property type="component" value="Unassembled WGS sequence"/>
</dbReference>
<name>A0A0D2Q7Y2_HYPSF</name>
<feature type="transmembrane region" description="Helical" evidence="8">
    <location>
        <begin position="416"/>
        <end position="436"/>
    </location>
</feature>
<keyword evidence="3 8" id="KW-0812">Transmembrane</keyword>
<organism evidence="11 12">
    <name type="scientific">Hypholoma sublateritium (strain FD-334 SS-4)</name>
    <dbReference type="NCBI Taxonomy" id="945553"/>
    <lineage>
        <taxon>Eukaryota</taxon>
        <taxon>Fungi</taxon>
        <taxon>Dikarya</taxon>
        <taxon>Basidiomycota</taxon>
        <taxon>Agaricomycotina</taxon>
        <taxon>Agaricomycetes</taxon>
        <taxon>Agaricomycetidae</taxon>
        <taxon>Agaricales</taxon>
        <taxon>Agaricineae</taxon>
        <taxon>Strophariaceae</taxon>
        <taxon>Hypholoma</taxon>
    </lineage>
</organism>
<keyword evidence="12" id="KW-1185">Reference proteome</keyword>